<comment type="caution">
    <text evidence="2">The sequence shown here is derived from an EMBL/GenBank/DDBJ whole genome shotgun (WGS) entry which is preliminary data.</text>
</comment>
<dbReference type="AlphaFoldDB" id="A0A2M8Q046"/>
<feature type="transmembrane region" description="Helical" evidence="1">
    <location>
        <begin position="84"/>
        <end position="101"/>
    </location>
</feature>
<accession>A0A2M8Q046</accession>
<evidence type="ECO:0000256" key="1">
    <source>
        <dbReference type="SAM" id="Phobius"/>
    </source>
</evidence>
<feature type="transmembrane region" description="Helical" evidence="1">
    <location>
        <begin position="178"/>
        <end position="197"/>
    </location>
</feature>
<dbReference type="Proteomes" id="UP000228947">
    <property type="component" value="Unassembled WGS sequence"/>
</dbReference>
<feature type="transmembrane region" description="Helical" evidence="1">
    <location>
        <begin position="140"/>
        <end position="158"/>
    </location>
</feature>
<protein>
    <submittedName>
        <fullName evidence="2">Uncharacterized protein</fullName>
    </submittedName>
</protein>
<keyword evidence="1" id="KW-0812">Transmembrane</keyword>
<keyword evidence="1" id="KW-1133">Transmembrane helix</keyword>
<name>A0A2M8Q046_9CHLR</name>
<sequence length="206" mass="21836">MIAFWTSAALFTALIGYYATWINHQAAALSANAFDLAEWIGIIPAVRYAEPPLSAPLALRAALVCLAWLFVLRAVAVPHLGGRLALNAIGLGLALSLRPPIAFFRGETGDPNYQQLAVLCLVALLGIALINLSPWRAQRLWLALPLALIGAVCALLGLRGALEALARLQIPTPLGAGSFLYIAGIGLHGALCLWSALRARSRLLGM</sequence>
<reference evidence="2 3" key="1">
    <citation type="submission" date="2017-11" db="EMBL/GenBank/DDBJ databases">
        <title>Evolution of Phototrophy in the Chloroflexi Phylum Driven by Horizontal Gene Transfer.</title>
        <authorList>
            <person name="Ward L.M."/>
            <person name="Hemp J."/>
            <person name="Shih P.M."/>
            <person name="Mcglynn S.E."/>
            <person name="Fischer W."/>
        </authorList>
    </citation>
    <scope>NUCLEOTIDE SEQUENCE [LARGE SCALE GENOMIC DNA]</scope>
    <source>
        <strain evidence="2">CP1_1M</strain>
    </source>
</reference>
<proteinExistence type="predicted"/>
<organism evidence="2 3">
    <name type="scientific">Candidatus Thermofonsia Clade 1 bacterium</name>
    <dbReference type="NCBI Taxonomy" id="2364210"/>
    <lineage>
        <taxon>Bacteria</taxon>
        <taxon>Bacillati</taxon>
        <taxon>Chloroflexota</taxon>
        <taxon>Candidatus Thermofontia</taxon>
        <taxon>Candidatus Thermofonsia Clade 1</taxon>
    </lineage>
</organism>
<evidence type="ECO:0000313" key="3">
    <source>
        <dbReference type="Proteomes" id="UP000228947"/>
    </source>
</evidence>
<feature type="transmembrane region" description="Helical" evidence="1">
    <location>
        <begin position="57"/>
        <end position="77"/>
    </location>
</feature>
<feature type="transmembrane region" description="Helical" evidence="1">
    <location>
        <begin position="113"/>
        <end position="133"/>
    </location>
</feature>
<gene>
    <name evidence="2" type="ORF">CUN50_01180</name>
</gene>
<evidence type="ECO:0000313" key="2">
    <source>
        <dbReference type="EMBL" id="PJF43181.1"/>
    </source>
</evidence>
<dbReference type="EMBL" id="PGTL01000003">
    <property type="protein sequence ID" value="PJF43181.1"/>
    <property type="molecule type" value="Genomic_DNA"/>
</dbReference>
<keyword evidence="1" id="KW-0472">Membrane</keyword>